<feature type="domain" description="DUF4168" evidence="4">
    <location>
        <begin position="46"/>
        <end position="122"/>
    </location>
</feature>
<evidence type="ECO:0000313" key="6">
    <source>
        <dbReference type="Proteomes" id="UP000198641"/>
    </source>
</evidence>
<feature type="coiled-coil region" evidence="1">
    <location>
        <begin position="64"/>
        <end position="91"/>
    </location>
</feature>
<dbReference type="EMBL" id="FNCI01000002">
    <property type="protein sequence ID" value="SDF86487.1"/>
    <property type="molecule type" value="Genomic_DNA"/>
</dbReference>
<protein>
    <recommendedName>
        <fullName evidence="4">DUF4168 domain-containing protein</fullName>
    </recommendedName>
</protein>
<accession>A0A1G7PJQ6</accession>
<feature type="region of interest" description="Disordered" evidence="2">
    <location>
        <begin position="23"/>
        <end position="46"/>
    </location>
</feature>
<gene>
    <name evidence="5" type="ORF">SAMN05216571_102364</name>
</gene>
<dbReference type="RefSeq" id="WP_092523468.1">
    <property type="nucleotide sequence ID" value="NZ_FNCI01000002.1"/>
</dbReference>
<dbReference type="AlphaFoldDB" id="A0A1G7PJQ6"/>
<keyword evidence="1" id="KW-0175">Coiled coil</keyword>
<evidence type="ECO:0000256" key="1">
    <source>
        <dbReference type="SAM" id="Coils"/>
    </source>
</evidence>
<evidence type="ECO:0000259" key="4">
    <source>
        <dbReference type="Pfam" id="PF13767"/>
    </source>
</evidence>
<reference evidence="5 6" key="1">
    <citation type="submission" date="2016-10" db="EMBL/GenBank/DDBJ databases">
        <authorList>
            <person name="de Groot N.N."/>
        </authorList>
    </citation>
    <scope>NUCLEOTIDE SEQUENCE [LARGE SCALE GENOMIC DNA]</scope>
    <source>
        <strain evidence="5 6">BH539</strain>
    </source>
</reference>
<dbReference type="InterPro" id="IPR025433">
    <property type="entry name" value="DUF4168"/>
</dbReference>
<feature type="signal peptide" evidence="3">
    <location>
        <begin position="1"/>
        <end position="24"/>
    </location>
</feature>
<organism evidence="5 6">
    <name type="scientific">Onishia taeanensis</name>
    <dbReference type="NCBI Taxonomy" id="284577"/>
    <lineage>
        <taxon>Bacteria</taxon>
        <taxon>Pseudomonadati</taxon>
        <taxon>Pseudomonadota</taxon>
        <taxon>Gammaproteobacteria</taxon>
        <taxon>Oceanospirillales</taxon>
        <taxon>Halomonadaceae</taxon>
        <taxon>Onishia</taxon>
    </lineage>
</organism>
<evidence type="ECO:0000256" key="3">
    <source>
        <dbReference type="SAM" id="SignalP"/>
    </source>
</evidence>
<feature type="chain" id="PRO_5011649305" description="DUF4168 domain-containing protein" evidence="3">
    <location>
        <begin position="25"/>
        <end position="134"/>
    </location>
</feature>
<dbReference type="Proteomes" id="UP000198641">
    <property type="component" value="Unassembled WGS sequence"/>
</dbReference>
<proteinExistence type="predicted"/>
<dbReference type="Pfam" id="PF13767">
    <property type="entry name" value="DUF4168"/>
    <property type="match status" value="1"/>
</dbReference>
<name>A0A1G7PJQ6_9GAMM</name>
<dbReference type="OrthoDB" id="6900175at2"/>
<evidence type="ECO:0000256" key="2">
    <source>
        <dbReference type="SAM" id="MobiDB-lite"/>
    </source>
</evidence>
<sequence length="134" mass="14410">MQRLTALFTAALLSAGIMSAPAMAQEDAASSEAAQAQAAAPATDFSDETLQKFADASKEIASVSREYTERLQNADDEAAKQEVRMEANEDMVGIVEDSGLEVSTFNAIGQAIQQDPELMKRVQAMVEPQEPQDK</sequence>
<keyword evidence="3" id="KW-0732">Signal</keyword>
<feature type="compositionally biased region" description="Low complexity" evidence="2">
    <location>
        <begin position="23"/>
        <end position="42"/>
    </location>
</feature>
<keyword evidence="6" id="KW-1185">Reference proteome</keyword>
<evidence type="ECO:0000313" key="5">
    <source>
        <dbReference type="EMBL" id="SDF86487.1"/>
    </source>
</evidence>
<dbReference type="STRING" id="284577.SAMN05216571_102364"/>